<dbReference type="EMBL" id="CP060780">
    <property type="protein sequence ID" value="QNP43182.1"/>
    <property type="molecule type" value="Genomic_DNA"/>
</dbReference>
<keyword evidence="1" id="KW-0472">Membrane</keyword>
<organism evidence="2 3">
    <name type="scientific">Sphingomonas daechungensis</name>
    <dbReference type="NCBI Taxonomy" id="1176646"/>
    <lineage>
        <taxon>Bacteria</taxon>
        <taxon>Pseudomonadati</taxon>
        <taxon>Pseudomonadota</taxon>
        <taxon>Alphaproteobacteria</taxon>
        <taxon>Sphingomonadales</taxon>
        <taxon>Sphingomonadaceae</taxon>
        <taxon>Sphingomonas</taxon>
    </lineage>
</organism>
<keyword evidence="3" id="KW-1185">Reference proteome</keyword>
<accession>A0ABX6T2R1</accession>
<keyword evidence="1" id="KW-0812">Transmembrane</keyword>
<evidence type="ECO:0000256" key="1">
    <source>
        <dbReference type="SAM" id="Phobius"/>
    </source>
</evidence>
<feature type="transmembrane region" description="Helical" evidence="1">
    <location>
        <begin position="12"/>
        <end position="30"/>
    </location>
</feature>
<reference evidence="2 3" key="1">
    <citation type="submission" date="2020-08" db="EMBL/GenBank/DDBJ databases">
        <title>Genome sequence of Sphingomonas daechungensis KACC 18115T.</title>
        <authorList>
            <person name="Hyun D.-W."/>
            <person name="Bae J.-W."/>
        </authorList>
    </citation>
    <scope>NUCLEOTIDE SEQUENCE [LARGE SCALE GENOMIC DNA]</scope>
    <source>
        <strain evidence="2 3">KACC 18115</strain>
    </source>
</reference>
<gene>
    <name evidence="2" type="ORF">H9L15_14835</name>
</gene>
<name>A0ABX6T2R1_9SPHN</name>
<sequence length="146" mass="16058">MTQSNSQAPNSGWWLKALGVAVLCLVSGVLGGALTRNFGTSSYSLSYADFISIMLTAVSLLMTVLAIFLAVFGVIGWNAIQGRVHQRTEEFLNEGFKEGRPLYQMLETRATEIIYEGIIPVVGPRTMKKIRKTEKNDGCSLEPRGR</sequence>
<dbReference type="Proteomes" id="UP000516134">
    <property type="component" value="Chromosome"/>
</dbReference>
<protein>
    <submittedName>
        <fullName evidence="2">Uncharacterized protein</fullName>
    </submittedName>
</protein>
<keyword evidence="1" id="KW-1133">Transmembrane helix</keyword>
<proteinExistence type="predicted"/>
<feature type="transmembrane region" description="Helical" evidence="1">
    <location>
        <begin position="50"/>
        <end position="77"/>
    </location>
</feature>
<evidence type="ECO:0000313" key="2">
    <source>
        <dbReference type="EMBL" id="QNP43182.1"/>
    </source>
</evidence>
<evidence type="ECO:0000313" key="3">
    <source>
        <dbReference type="Proteomes" id="UP000516134"/>
    </source>
</evidence>
<dbReference type="RefSeq" id="WP_187714612.1">
    <property type="nucleotide sequence ID" value="NZ_CP060780.1"/>
</dbReference>